<name>A3IRE3_9CHRO</name>
<dbReference type="EMBL" id="AAXW01000018">
    <property type="protein sequence ID" value="EAZ90945.1"/>
    <property type="molecule type" value="Genomic_DNA"/>
</dbReference>
<dbReference type="AlphaFoldDB" id="A3IRE3"/>
<accession>A3IRE3</accession>
<protein>
    <submittedName>
        <fullName evidence="1">Uncharacterized protein</fullName>
    </submittedName>
</protein>
<dbReference type="Proteomes" id="UP000003781">
    <property type="component" value="Unassembled WGS sequence"/>
</dbReference>
<organism evidence="1 2">
    <name type="scientific">Crocosphaera chwakensis CCY0110</name>
    <dbReference type="NCBI Taxonomy" id="391612"/>
    <lineage>
        <taxon>Bacteria</taxon>
        <taxon>Bacillati</taxon>
        <taxon>Cyanobacteriota</taxon>
        <taxon>Cyanophyceae</taxon>
        <taxon>Oscillatoriophycideae</taxon>
        <taxon>Chroococcales</taxon>
        <taxon>Aphanothecaceae</taxon>
        <taxon>Crocosphaera</taxon>
        <taxon>Crocosphaera chwakensis</taxon>
    </lineage>
</organism>
<dbReference type="RefSeq" id="WP_008275953.1">
    <property type="nucleotide sequence ID" value="NZ_AAXW01000018.1"/>
</dbReference>
<comment type="caution">
    <text evidence="1">The sequence shown here is derived from an EMBL/GenBank/DDBJ whole genome shotgun (WGS) entry which is preliminary data.</text>
</comment>
<proteinExistence type="predicted"/>
<evidence type="ECO:0000313" key="1">
    <source>
        <dbReference type="EMBL" id="EAZ90945.1"/>
    </source>
</evidence>
<gene>
    <name evidence="1" type="ORF">CY0110_21195</name>
</gene>
<evidence type="ECO:0000313" key="2">
    <source>
        <dbReference type="Proteomes" id="UP000003781"/>
    </source>
</evidence>
<sequence>MKVSWKKLFLQTSIWIASEILLNLIGLDNLADYSEFIFKQKETIFMTTVIAYLVVS</sequence>
<keyword evidence="2" id="KW-1185">Reference proteome</keyword>
<dbReference type="eggNOG" id="ENOG5033BAF">
    <property type="taxonomic scope" value="Bacteria"/>
</dbReference>
<reference evidence="1 2" key="1">
    <citation type="submission" date="2007-03" db="EMBL/GenBank/DDBJ databases">
        <authorList>
            <person name="Stal L."/>
            <person name="Ferriera S."/>
            <person name="Johnson J."/>
            <person name="Kravitz S."/>
            <person name="Beeson K."/>
            <person name="Sutton G."/>
            <person name="Rogers Y.-H."/>
            <person name="Friedman R."/>
            <person name="Frazier M."/>
            <person name="Venter J.C."/>
        </authorList>
    </citation>
    <scope>NUCLEOTIDE SEQUENCE [LARGE SCALE GENOMIC DNA]</scope>
    <source>
        <strain evidence="1 2">CCY0110</strain>
    </source>
</reference>